<evidence type="ECO:0000256" key="1">
    <source>
        <dbReference type="SAM" id="Phobius"/>
    </source>
</evidence>
<accession>A0A915Q842</accession>
<dbReference type="Proteomes" id="UP000887581">
    <property type="component" value="Unplaced"/>
</dbReference>
<keyword evidence="1" id="KW-0812">Transmembrane</keyword>
<keyword evidence="1" id="KW-1133">Transmembrane helix</keyword>
<protein>
    <submittedName>
        <fullName evidence="3">Uncharacterized protein</fullName>
    </submittedName>
</protein>
<name>A0A915Q842_9BILA</name>
<keyword evidence="2" id="KW-1185">Reference proteome</keyword>
<organism evidence="2 3">
    <name type="scientific">Setaria digitata</name>
    <dbReference type="NCBI Taxonomy" id="48799"/>
    <lineage>
        <taxon>Eukaryota</taxon>
        <taxon>Metazoa</taxon>
        <taxon>Ecdysozoa</taxon>
        <taxon>Nematoda</taxon>
        <taxon>Chromadorea</taxon>
        <taxon>Rhabditida</taxon>
        <taxon>Spirurina</taxon>
        <taxon>Spiruromorpha</taxon>
        <taxon>Filarioidea</taxon>
        <taxon>Setariidae</taxon>
        <taxon>Setaria</taxon>
    </lineage>
</organism>
<evidence type="ECO:0000313" key="2">
    <source>
        <dbReference type="Proteomes" id="UP000887581"/>
    </source>
</evidence>
<evidence type="ECO:0000313" key="3">
    <source>
        <dbReference type="WBParaSite" id="sdigi.contig91.g4094.t1"/>
    </source>
</evidence>
<feature type="transmembrane region" description="Helical" evidence="1">
    <location>
        <begin position="42"/>
        <end position="62"/>
    </location>
</feature>
<dbReference type="WBParaSite" id="sdigi.contig91.g4094.t1">
    <property type="protein sequence ID" value="sdigi.contig91.g4094.t1"/>
    <property type="gene ID" value="sdigi.contig91.g4094"/>
</dbReference>
<keyword evidence="1" id="KW-0472">Membrane</keyword>
<proteinExistence type="predicted"/>
<dbReference type="AlphaFoldDB" id="A0A915Q842"/>
<sequence>MCLPSYAPPAINMVSPSSPSTTTTAAIGRSSSYCIITRRSIVIMRLLLIACVPLIIVSSLTVSAQEVSAESTGINEIDDVEPPVCHANEVFNGKTCKCAPG</sequence>
<reference evidence="3" key="1">
    <citation type="submission" date="2022-11" db="UniProtKB">
        <authorList>
            <consortium name="WormBaseParasite"/>
        </authorList>
    </citation>
    <scope>IDENTIFICATION</scope>
</reference>